<dbReference type="PROSITE" id="PS50850">
    <property type="entry name" value="MFS"/>
    <property type="match status" value="1"/>
</dbReference>
<feature type="transmembrane region" description="Helical" evidence="5">
    <location>
        <begin position="298"/>
        <end position="318"/>
    </location>
</feature>
<dbReference type="InterPro" id="IPR005829">
    <property type="entry name" value="Sugar_transporter_CS"/>
</dbReference>
<feature type="transmembrane region" description="Helical" evidence="5">
    <location>
        <begin position="86"/>
        <end position="104"/>
    </location>
</feature>
<name>A0A7X6K3V4_9MICC</name>
<keyword evidence="8" id="KW-1185">Reference proteome</keyword>
<dbReference type="GO" id="GO:0005886">
    <property type="term" value="C:plasma membrane"/>
    <property type="evidence" value="ECO:0007669"/>
    <property type="project" value="UniProtKB-SubCell"/>
</dbReference>
<evidence type="ECO:0000256" key="5">
    <source>
        <dbReference type="SAM" id="Phobius"/>
    </source>
</evidence>
<evidence type="ECO:0000256" key="1">
    <source>
        <dbReference type="ARBA" id="ARBA00004651"/>
    </source>
</evidence>
<dbReference type="PROSITE" id="PS00216">
    <property type="entry name" value="SUGAR_TRANSPORT_1"/>
    <property type="match status" value="1"/>
</dbReference>
<dbReference type="GO" id="GO:0046943">
    <property type="term" value="F:carboxylic acid transmembrane transporter activity"/>
    <property type="evidence" value="ECO:0007669"/>
    <property type="project" value="TreeGrafter"/>
</dbReference>
<dbReference type="PROSITE" id="PS00217">
    <property type="entry name" value="SUGAR_TRANSPORT_2"/>
    <property type="match status" value="1"/>
</dbReference>
<dbReference type="InterPro" id="IPR011701">
    <property type="entry name" value="MFS"/>
</dbReference>
<keyword evidence="2 5" id="KW-0812">Transmembrane</keyword>
<dbReference type="Proteomes" id="UP000544090">
    <property type="component" value="Unassembled WGS sequence"/>
</dbReference>
<evidence type="ECO:0000313" key="7">
    <source>
        <dbReference type="EMBL" id="NKX54712.1"/>
    </source>
</evidence>
<proteinExistence type="predicted"/>
<dbReference type="Pfam" id="PF07690">
    <property type="entry name" value="MFS_1"/>
    <property type="match status" value="1"/>
</dbReference>
<dbReference type="SUPFAM" id="SSF103473">
    <property type="entry name" value="MFS general substrate transporter"/>
    <property type="match status" value="1"/>
</dbReference>
<evidence type="ECO:0000256" key="3">
    <source>
        <dbReference type="ARBA" id="ARBA00022989"/>
    </source>
</evidence>
<feature type="transmembrane region" description="Helical" evidence="5">
    <location>
        <begin position="260"/>
        <end position="278"/>
    </location>
</feature>
<accession>A0A7X6K3V4</accession>
<feature type="transmembrane region" description="Helical" evidence="5">
    <location>
        <begin position="325"/>
        <end position="342"/>
    </location>
</feature>
<evidence type="ECO:0000313" key="8">
    <source>
        <dbReference type="Proteomes" id="UP000544090"/>
    </source>
</evidence>
<organism evidence="7 8">
    <name type="scientific">Arthrobacter mobilis</name>
    <dbReference type="NCBI Taxonomy" id="2724944"/>
    <lineage>
        <taxon>Bacteria</taxon>
        <taxon>Bacillati</taxon>
        <taxon>Actinomycetota</taxon>
        <taxon>Actinomycetes</taxon>
        <taxon>Micrococcales</taxon>
        <taxon>Micrococcaceae</taxon>
        <taxon>Arthrobacter</taxon>
    </lineage>
</organism>
<gene>
    <name evidence="7" type="ORF">HGG74_09210</name>
</gene>
<evidence type="ECO:0000259" key="6">
    <source>
        <dbReference type="PROSITE" id="PS50850"/>
    </source>
</evidence>
<dbReference type="EMBL" id="JAAZSQ010000007">
    <property type="protein sequence ID" value="NKX54712.1"/>
    <property type="molecule type" value="Genomic_DNA"/>
</dbReference>
<evidence type="ECO:0000256" key="2">
    <source>
        <dbReference type="ARBA" id="ARBA00022692"/>
    </source>
</evidence>
<feature type="transmembrane region" description="Helical" evidence="5">
    <location>
        <begin position="169"/>
        <end position="193"/>
    </location>
</feature>
<evidence type="ECO:0000256" key="4">
    <source>
        <dbReference type="ARBA" id="ARBA00023136"/>
    </source>
</evidence>
<comment type="subcellular location">
    <subcellularLocation>
        <location evidence="1">Cell membrane</location>
        <topology evidence="1">Multi-pass membrane protein</topology>
    </subcellularLocation>
</comment>
<dbReference type="AlphaFoldDB" id="A0A7X6K3V4"/>
<sequence length="455" mass="46959">MELRDSINRSRMSPYQWLIVGLCVLLNALDGFDVMAMAFTATSVTNDFALSGAELGLLLSAGLVGMAVGSLVLAPFADIVGRRPMILASVALAAAGMFLSSLAHSPVELGLWRVVTGLGVGGILACTNVIASEYSSDRWRGLSIGIYTAGYGVGATLGGMAAVSLQSSYGWRSVFVFGGIATAAALALLAALLPESVDFLLTRRPRNVVERLNRIARRIGQPPVGVLAEVQAGRLGAGPGNSARSRNTVGDLLTPANRRATLLIWLAFFATMFGFYFVNSWTPRLLVEAGMTEQQGVVGGLMLTLGGTFGSILYGVLATKWSSRGVFTGFAALSAVSMVLFISSAGVLALAFAAGVAVGMLINGCIAGLYTITPSLYATGARSTGVGWAIGIGRIGAIVAPMITGALLDAAWTPVQLYLGVGAVVLIAAAAVRMLGPSTVNAPVREPELAEVPGK</sequence>
<protein>
    <submittedName>
        <fullName evidence="7">MFS transporter</fullName>
    </submittedName>
</protein>
<feature type="transmembrane region" description="Helical" evidence="5">
    <location>
        <begin position="110"/>
        <end position="130"/>
    </location>
</feature>
<keyword evidence="3 5" id="KW-1133">Transmembrane helix</keyword>
<feature type="transmembrane region" description="Helical" evidence="5">
    <location>
        <begin position="415"/>
        <end position="435"/>
    </location>
</feature>
<dbReference type="Gene3D" id="1.20.1250.20">
    <property type="entry name" value="MFS general substrate transporter like domains"/>
    <property type="match status" value="1"/>
</dbReference>
<reference evidence="7 8" key="1">
    <citation type="submission" date="2020-04" db="EMBL/GenBank/DDBJ databases">
        <title>Arthrobacter sp. nov.</title>
        <authorList>
            <person name="Liu S."/>
        </authorList>
    </citation>
    <scope>NUCLEOTIDE SEQUENCE [LARGE SCALE GENOMIC DNA]</scope>
    <source>
        <strain evidence="7 8">E918</strain>
    </source>
</reference>
<dbReference type="PANTHER" id="PTHR23508:SF10">
    <property type="entry name" value="CARBOXYLIC ACID TRANSPORTER PROTEIN HOMOLOG"/>
    <property type="match status" value="1"/>
</dbReference>
<feature type="transmembrane region" description="Helical" evidence="5">
    <location>
        <begin position="385"/>
        <end position="403"/>
    </location>
</feature>
<feature type="transmembrane region" description="Helical" evidence="5">
    <location>
        <begin position="348"/>
        <end position="373"/>
    </location>
</feature>
<feature type="transmembrane region" description="Helical" evidence="5">
    <location>
        <begin position="142"/>
        <end position="163"/>
    </location>
</feature>
<dbReference type="CDD" id="cd17365">
    <property type="entry name" value="MFS_PcaK_like"/>
    <property type="match status" value="1"/>
</dbReference>
<keyword evidence="4 5" id="KW-0472">Membrane</keyword>
<dbReference type="PANTHER" id="PTHR23508">
    <property type="entry name" value="CARBOXYLIC ACID TRANSPORTER PROTEIN HOMOLOG"/>
    <property type="match status" value="1"/>
</dbReference>
<comment type="caution">
    <text evidence="7">The sequence shown here is derived from an EMBL/GenBank/DDBJ whole genome shotgun (WGS) entry which is preliminary data.</text>
</comment>
<feature type="transmembrane region" description="Helical" evidence="5">
    <location>
        <begin position="55"/>
        <end position="74"/>
    </location>
</feature>
<dbReference type="InterPro" id="IPR020846">
    <property type="entry name" value="MFS_dom"/>
</dbReference>
<dbReference type="InterPro" id="IPR036259">
    <property type="entry name" value="MFS_trans_sf"/>
</dbReference>
<feature type="domain" description="Major facilitator superfamily (MFS) profile" evidence="6">
    <location>
        <begin position="19"/>
        <end position="440"/>
    </location>
</feature>